<dbReference type="eggNOG" id="ENOG502T3E5">
    <property type="taxonomic scope" value="Eukaryota"/>
</dbReference>
<dbReference type="OrthoDB" id="5343383at2759"/>
<name>A0A066X4L6_COLSU</name>
<gene>
    <name evidence="1" type="ORF">CSUB01_08778</name>
</gene>
<reference evidence="2" key="1">
    <citation type="journal article" date="2014" name="Genome Announc.">
        <title>Draft genome sequence of Colletotrichum sublineola, a destructive pathogen of cultivated sorghum.</title>
        <authorList>
            <person name="Baroncelli R."/>
            <person name="Sanz-Martin J.M."/>
            <person name="Rech G.E."/>
            <person name="Sukno S.A."/>
            <person name="Thon M.R."/>
        </authorList>
    </citation>
    <scope>NUCLEOTIDE SEQUENCE [LARGE SCALE GENOMIC DNA]</scope>
    <source>
        <strain evidence="2">TX430BB</strain>
    </source>
</reference>
<organism evidence="1 2">
    <name type="scientific">Colletotrichum sublineola</name>
    <name type="common">Sorghum anthracnose fungus</name>
    <dbReference type="NCBI Taxonomy" id="1173701"/>
    <lineage>
        <taxon>Eukaryota</taxon>
        <taxon>Fungi</taxon>
        <taxon>Dikarya</taxon>
        <taxon>Ascomycota</taxon>
        <taxon>Pezizomycotina</taxon>
        <taxon>Sordariomycetes</taxon>
        <taxon>Hypocreomycetidae</taxon>
        <taxon>Glomerellales</taxon>
        <taxon>Glomerellaceae</taxon>
        <taxon>Colletotrichum</taxon>
        <taxon>Colletotrichum graminicola species complex</taxon>
    </lineage>
</organism>
<evidence type="ECO:0000313" key="2">
    <source>
        <dbReference type="Proteomes" id="UP000027238"/>
    </source>
</evidence>
<comment type="caution">
    <text evidence="1">The sequence shown here is derived from an EMBL/GenBank/DDBJ whole genome shotgun (WGS) entry which is preliminary data.</text>
</comment>
<dbReference type="HOGENOM" id="CLU_054614_0_0_1"/>
<dbReference type="EMBL" id="JMSE01001181">
    <property type="protein sequence ID" value="KDN63897.1"/>
    <property type="molecule type" value="Genomic_DNA"/>
</dbReference>
<dbReference type="Proteomes" id="UP000027238">
    <property type="component" value="Unassembled WGS sequence"/>
</dbReference>
<dbReference type="AlphaFoldDB" id="A0A066X4L6"/>
<protein>
    <submittedName>
        <fullName evidence="1">Uncharacterized protein</fullName>
    </submittedName>
</protein>
<accession>A0A066X4L6</accession>
<keyword evidence="2" id="KW-1185">Reference proteome</keyword>
<evidence type="ECO:0000313" key="1">
    <source>
        <dbReference type="EMBL" id="KDN63897.1"/>
    </source>
</evidence>
<sequence>MTLLMKWAPLVWTQPDLSSPTAYQEDELVSLWCDMYSVLLKLNFWKREVVKFPPADTGRHTQLCSQYMLNEKGLSWEAVSLIQRPPYPRVAAYRRMRIYPEADAISYLETDDIRNCRDQHDMAQYSVQIDSSNNSNCLLPQDVALPQPDESYGPTWVLDLDHTGRAIPPDAFRFISGTVEAPGRGDHSGLPSPEGWIQDVLELNLVPASSKGESSCSYDILGQSIVKTLRWYGWPAEFREQDWARDPEQVYRAASKFEAH</sequence>
<proteinExistence type="predicted"/>